<dbReference type="Proteomes" id="UP000465240">
    <property type="component" value="Unassembled WGS sequence"/>
</dbReference>
<comment type="caution">
    <text evidence="3">The sequence shown here is derived from an EMBL/GenBank/DDBJ whole genome shotgun (WGS) entry which is preliminary data.</text>
</comment>
<dbReference type="PANTHER" id="PTHR42993">
    <property type="entry name" value="MAOC-LIKE DEHYDRATASE DOMAIN-CONTAINING PROTEIN"/>
    <property type="match status" value="1"/>
</dbReference>
<dbReference type="RefSeq" id="WP_084023455.1">
    <property type="nucleotide sequence ID" value="NZ_BLKX01000002.1"/>
</dbReference>
<dbReference type="InterPro" id="IPR029069">
    <property type="entry name" value="HotDog_dom_sf"/>
</dbReference>
<geneLocation type="plasmid" evidence="3">
    <name>pJCM18565</name>
</geneLocation>
<dbReference type="InterPro" id="IPR039375">
    <property type="entry name" value="NodN-like"/>
</dbReference>
<dbReference type="InterPro" id="IPR002539">
    <property type="entry name" value="MaoC-like_dom"/>
</dbReference>
<dbReference type="CDD" id="cd03450">
    <property type="entry name" value="NodN"/>
    <property type="match status" value="1"/>
</dbReference>
<keyword evidence="4" id="KW-1185">Reference proteome</keyword>
<evidence type="ECO:0000256" key="1">
    <source>
        <dbReference type="ARBA" id="ARBA00005254"/>
    </source>
</evidence>
<evidence type="ECO:0000313" key="3">
    <source>
        <dbReference type="EMBL" id="GFG82878.1"/>
    </source>
</evidence>
<dbReference type="Gene3D" id="3.10.129.10">
    <property type="entry name" value="Hotdog Thioesterase"/>
    <property type="match status" value="1"/>
</dbReference>
<dbReference type="SUPFAM" id="SSF54637">
    <property type="entry name" value="Thioesterase/thiol ester dehydrase-isomerase"/>
    <property type="match status" value="1"/>
</dbReference>
<proteinExistence type="inferred from homology"/>
<dbReference type="EMBL" id="BLKX01000002">
    <property type="protein sequence ID" value="GFG82878.1"/>
    <property type="molecule type" value="Genomic_DNA"/>
</dbReference>
<evidence type="ECO:0000313" key="4">
    <source>
        <dbReference type="Proteomes" id="UP000465240"/>
    </source>
</evidence>
<reference evidence="3 4" key="1">
    <citation type="journal article" date="2019" name="Emerg. Microbes Infect.">
        <title>Comprehensive subspecies identification of 175 nontuberculous mycobacteria species based on 7547 genomic profiles.</title>
        <authorList>
            <person name="Matsumoto Y."/>
            <person name="Kinjo T."/>
            <person name="Motooka D."/>
            <person name="Nabeya D."/>
            <person name="Jung N."/>
            <person name="Uechi K."/>
            <person name="Horii T."/>
            <person name="Iida T."/>
            <person name="Fujita J."/>
            <person name="Nakamura S."/>
        </authorList>
    </citation>
    <scope>NUCLEOTIDE SEQUENCE [LARGE SCALE GENOMIC DNA]</scope>
    <source>
        <strain evidence="3 4">JCM 18565</strain>
    </source>
</reference>
<protein>
    <submittedName>
        <fullName evidence="3">Dehydratase</fullName>
    </submittedName>
</protein>
<comment type="similarity">
    <text evidence="1">Belongs to the enoyl-CoA hydratase/isomerase family.</text>
</comment>
<dbReference type="Pfam" id="PF01575">
    <property type="entry name" value="MaoC_dehydratas"/>
    <property type="match status" value="1"/>
</dbReference>
<accession>A0ABQ1CFC8</accession>
<feature type="domain" description="MaoC-like" evidence="2">
    <location>
        <begin position="12"/>
        <end position="131"/>
    </location>
</feature>
<dbReference type="PANTHER" id="PTHR42993:SF1">
    <property type="entry name" value="MAOC-LIKE DEHYDRATASE DOMAIN-CONTAINING PROTEIN"/>
    <property type="match status" value="1"/>
</dbReference>
<evidence type="ECO:0000259" key="2">
    <source>
        <dbReference type="Pfam" id="PF01575"/>
    </source>
</evidence>
<organism evidence="3 4">
    <name type="scientific">Mycobacterium paragordonae</name>
    <dbReference type="NCBI Taxonomy" id="1389713"/>
    <lineage>
        <taxon>Bacteria</taxon>
        <taxon>Bacillati</taxon>
        <taxon>Actinomycetota</taxon>
        <taxon>Actinomycetes</taxon>
        <taxon>Mycobacteriales</taxon>
        <taxon>Mycobacteriaceae</taxon>
        <taxon>Mycobacterium</taxon>
    </lineage>
</organism>
<sequence length="152" mass="16816">MRVISSIEEAVAAVGQELGVSQWITVDQERINAFADVTGDQQWIHVDVERARIESPSRATIAHGFLTLSLIPALSKENYRIDNARMGINYGLNRVRFLAPVPAGSRVRLRSELVEAKKVDETTVDLTVRQTVELDGSTKPAAVAEVIARMIY</sequence>
<keyword evidence="3" id="KW-0614">Plasmid</keyword>
<name>A0ABQ1CFC8_9MYCO</name>
<gene>
    <name evidence="3" type="ORF">MPRG_61540</name>
</gene>